<dbReference type="InterPro" id="IPR011009">
    <property type="entry name" value="Kinase-like_dom_sf"/>
</dbReference>
<evidence type="ECO:0000256" key="4">
    <source>
        <dbReference type="ARBA" id="ARBA00022840"/>
    </source>
</evidence>
<dbReference type="PROSITE" id="PS50011">
    <property type="entry name" value="PROTEIN_KINASE_DOM"/>
    <property type="match status" value="1"/>
</dbReference>
<dbReference type="PANTHER" id="PTHR11042">
    <property type="entry name" value="EUKARYOTIC TRANSLATION INITIATION FACTOR 2-ALPHA KINASE EIF2-ALPHA KINASE -RELATED"/>
    <property type="match status" value="1"/>
</dbReference>
<name>A0ABD3JER1_EUCGL</name>
<dbReference type="Pfam" id="PF00069">
    <property type="entry name" value="Pkinase"/>
    <property type="match status" value="1"/>
</dbReference>
<dbReference type="InterPro" id="IPR000719">
    <property type="entry name" value="Prot_kinase_dom"/>
</dbReference>
<protein>
    <recommendedName>
        <fullName evidence="5">Protein kinase domain-containing protein</fullName>
    </recommendedName>
</protein>
<comment type="caution">
    <text evidence="6">The sequence shown here is derived from an EMBL/GenBank/DDBJ whole genome shotgun (WGS) entry which is preliminary data.</text>
</comment>
<keyword evidence="7" id="KW-1185">Reference proteome</keyword>
<dbReference type="EMBL" id="JBJKBG010000008">
    <property type="protein sequence ID" value="KAL3725429.1"/>
    <property type="molecule type" value="Genomic_DNA"/>
</dbReference>
<dbReference type="GO" id="GO:0016301">
    <property type="term" value="F:kinase activity"/>
    <property type="evidence" value="ECO:0007669"/>
    <property type="project" value="UniProtKB-KW"/>
</dbReference>
<evidence type="ECO:0000259" key="5">
    <source>
        <dbReference type="PROSITE" id="PS50011"/>
    </source>
</evidence>
<keyword evidence="1" id="KW-0808">Transferase</keyword>
<keyword evidence="4" id="KW-0067">ATP-binding</keyword>
<keyword evidence="2" id="KW-0547">Nucleotide-binding</keyword>
<dbReference type="Proteomes" id="UP001634007">
    <property type="component" value="Unassembled WGS sequence"/>
</dbReference>
<gene>
    <name evidence="6" type="ORF">ACJRO7_030453</name>
</gene>
<dbReference type="SUPFAM" id="SSF56112">
    <property type="entry name" value="Protein kinase-like (PK-like)"/>
    <property type="match status" value="1"/>
</dbReference>
<dbReference type="PANTHER" id="PTHR11042:SF185">
    <property type="entry name" value="WEE1-LIKE PROTEIN KINASE"/>
    <property type="match status" value="1"/>
</dbReference>
<evidence type="ECO:0000256" key="2">
    <source>
        <dbReference type="ARBA" id="ARBA00022741"/>
    </source>
</evidence>
<dbReference type="InterPro" id="IPR050339">
    <property type="entry name" value="CC_SR_Kinase"/>
</dbReference>
<dbReference type="AlphaFoldDB" id="A0ABD3JER1"/>
<evidence type="ECO:0000256" key="3">
    <source>
        <dbReference type="ARBA" id="ARBA00022777"/>
    </source>
</evidence>
<evidence type="ECO:0000256" key="1">
    <source>
        <dbReference type="ARBA" id="ARBA00022679"/>
    </source>
</evidence>
<feature type="domain" description="Protein kinase" evidence="5">
    <location>
        <begin position="1"/>
        <end position="145"/>
    </location>
</feature>
<accession>A0ABD3JER1</accession>
<sequence length="145" mass="16261">MIPTVLQEKSFDGSSHKNIVGSYSFWFENEHLCIQMELCDYSLSSQKSVRLTEWDALTAPYQLGKALLFMHDRGIAHLDAKLDHIYVKNGAYKLGDFGCASLSNNSLPIKEGDVRYTFPEIQNDNHVHLDKTPCLVSLGLAEPGD</sequence>
<evidence type="ECO:0000313" key="6">
    <source>
        <dbReference type="EMBL" id="KAL3725429.1"/>
    </source>
</evidence>
<reference evidence="6 7" key="1">
    <citation type="submission" date="2024-11" db="EMBL/GenBank/DDBJ databases">
        <title>Chromosome-level genome assembly of Eucalyptus globulus Labill. provides insights into its genome evolution.</title>
        <authorList>
            <person name="Li X."/>
        </authorList>
    </citation>
    <scope>NUCLEOTIDE SEQUENCE [LARGE SCALE GENOMIC DNA]</scope>
    <source>
        <strain evidence="6">CL2024</strain>
        <tissue evidence="6">Fresh tender leaves</tissue>
    </source>
</reference>
<dbReference type="Gene3D" id="1.10.510.10">
    <property type="entry name" value="Transferase(Phosphotransferase) domain 1"/>
    <property type="match status" value="1"/>
</dbReference>
<keyword evidence="3" id="KW-0418">Kinase</keyword>
<evidence type="ECO:0000313" key="7">
    <source>
        <dbReference type="Proteomes" id="UP001634007"/>
    </source>
</evidence>
<dbReference type="GO" id="GO:0005524">
    <property type="term" value="F:ATP binding"/>
    <property type="evidence" value="ECO:0007669"/>
    <property type="project" value="UniProtKB-KW"/>
</dbReference>
<proteinExistence type="predicted"/>
<organism evidence="6 7">
    <name type="scientific">Eucalyptus globulus</name>
    <name type="common">Tasmanian blue gum</name>
    <dbReference type="NCBI Taxonomy" id="34317"/>
    <lineage>
        <taxon>Eukaryota</taxon>
        <taxon>Viridiplantae</taxon>
        <taxon>Streptophyta</taxon>
        <taxon>Embryophyta</taxon>
        <taxon>Tracheophyta</taxon>
        <taxon>Spermatophyta</taxon>
        <taxon>Magnoliopsida</taxon>
        <taxon>eudicotyledons</taxon>
        <taxon>Gunneridae</taxon>
        <taxon>Pentapetalae</taxon>
        <taxon>rosids</taxon>
        <taxon>malvids</taxon>
        <taxon>Myrtales</taxon>
        <taxon>Myrtaceae</taxon>
        <taxon>Myrtoideae</taxon>
        <taxon>Eucalypteae</taxon>
        <taxon>Eucalyptus</taxon>
    </lineage>
</organism>